<accession>A0A151ML66</accession>
<evidence type="ECO:0000313" key="2">
    <source>
        <dbReference type="EMBL" id="KYO25274.1"/>
    </source>
</evidence>
<reference evidence="2 3" key="1">
    <citation type="journal article" date="2012" name="Genome Biol.">
        <title>Sequencing three crocodilian genomes to illuminate the evolution of archosaurs and amniotes.</title>
        <authorList>
            <person name="St John J.A."/>
            <person name="Braun E.L."/>
            <person name="Isberg S.R."/>
            <person name="Miles L.G."/>
            <person name="Chong A.Y."/>
            <person name="Gongora J."/>
            <person name="Dalzell P."/>
            <person name="Moran C."/>
            <person name="Bed'hom B."/>
            <person name="Abzhanov A."/>
            <person name="Burgess S.C."/>
            <person name="Cooksey A.M."/>
            <person name="Castoe T.A."/>
            <person name="Crawford N.G."/>
            <person name="Densmore L.D."/>
            <person name="Drew J.C."/>
            <person name="Edwards S.V."/>
            <person name="Faircloth B.C."/>
            <person name="Fujita M.K."/>
            <person name="Greenwold M.J."/>
            <person name="Hoffmann F.G."/>
            <person name="Howard J.M."/>
            <person name="Iguchi T."/>
            <person name="Janes D.E."/>
            <person name="Khan S.Y."/>
            <person name="Kohno S."/>
            <person name="de Koning A.J."/>
            <person name="Lance S.L."/>
            <person name="McCarthy F.M."/>
            <person name="McCormack J.E."/>
            <person name="Merchant M.E."/>
            <person name="Peterson D.G."/>
            <person name="Pollock D.D."/>
            <person name="Pourmand N."/>
            <person name="Raney B.J."/>
            <person name="Roessler K.A."/>
            <person name="Sanford J.R."/>
            <person name="Sawyer R.H."/>
            <person name="Schmidt C.J."/>
            <person name="Triplett E.W."/>
            <person name="Tuberville T.D."/>
            <person name="Venegas-Anaya M."/>
            <person name="Howard J.T."/>
            <person name="Jarvis E.D."/>
            <person name="Guillette L.J.Jr."/>
            <person name="Glenn T.C."/>
            <person name="Green R.E."/>
            <person name="Ray D.A."/>
        </authorList>
    </citation>
    <scope>NUCLEOTIDE SEQUENCE [LARGE SCALE GENOMIC DNA]</scope>
    <source>
        <strain evidence="2">KSC_2009_1</strain>
    </source>
</reference>
<evidence type="ECO:0000313" key="3">
    <source>
        <dbReference type="Proteomes" id="UP000050525"/>
    </source>
</evidence>
<feature type="region of interest" description="Disordered" evidence="1">
    <location>
        <begin position="19"/>
        <end position="38"/>
    </location>
</feature>
<proteinExistence type="predicted"/>
<keyword evidence="3" id="KW-1185">Reference proteome</keyword>
<name>A0A151ML66_ALLMI</name>
<dbReference type="Proteomes" id="UP000050525">
    <property type="component" value="Unassembled WGS sequence"/>
</dbReference>
<organism evidence="2 3">
    <name type="scientific">Alligator mississippiensis</name>
    <name type="common">American alligator</name>
    <dbReference type="NCBI Taxonomy" id="8496"/>
    <lineage>
        <taxon>Eukaryota</taxon>
        <taxon>Metazoa</taxon>
        <taxon>Chordata</taxon>
        <taxon>Craniata</taxon>
        <taxon>Vertebrata</taxon>
        <taxon>Euteleostomi</taxon>
        <taxon>Archelosauria</taxon>
        <taxon>Archosauria</taxon>
        <taxon>Crocodylia</taxon>
        <taxon>Alligatoridae</taxon>
        <taxon>Alligatorinae</taxon>
        <taxon>Alligator</taxon>
    </lineage>
</organism>
<protein>
    <submittedName>
        <fullName evidence="2">Uncharacterized protein</fullName>
    </submittedName>
</protein>
<dbReference type="EMBL" id="AKHW03005879">
    <property type="protein sequence ID" value="KYO25274.1"/>
    <property type="molecule type" value="Genomic_DNA"/>
</dbReference>
<gene>
    <name evidence="2" type="ORF">Y1Q_0009997</name>
</gene>
<sequence length="151" mass="15999">MELTTAPLSKGKALVTARAPHLHGQGEPHPAARTATATGSNNREHILQHIVAGAVCVATPMPAAVLTSPDHGSALEAFELTRRRLSKTSKKQWAICLAPLLSKEVKRATLALNSVDTVGLSELKATAQCSSIKVIFADIPRIHLLLPGVTY</sequence>
<comment type="caution">
    <text evidence="2">The sequence shown here is derived from an EMBL/GenBank/DDBJ whole genome shotgun (WGS) entry which is preliminary data.</text>
</comment>
<evidence type="ECO:0000256" key="1">
    <source>
        <dbReference type="SAM" id="MobiDB-lite"/>
    </source>
</evidence>
<dbReference type="AlphaFoldDB" id="A0A151ML66"/>